<evidence type="ECO:0000256" key="1">
    <source>
        <dbReference type="SAM" id="Phobius"/>
    </source>
</evidence>
<feature type="transmembrane region" description="Helical" evidence="1">
    <location>
        <begin position="158"/>
        <end position="177"/>
    </location>
</feature>
<dbReference type="PANTHER" id="PTHR14969">
    <property type="entry name" value="SPHINGOSINE-1-PHOSPHATE PHOSPHOHYDROLASE"/>
    <property type="match status" value="1"/>
</dbReference>
<keyword evidence="4" id="KW-1185">Reference proteome</keyword>
<dbReference type="Proteomes" id="UP001500630">
    <property type="component" value="Unassembled WGS sequence"/>
</dbReference>
<sequence>MSKTEHARYYALTILLPMLLMAGVTYGAGLLILAWPTGEAAVSRDLAADRTSLWNTYTDFGSSLSDTPYIVALTAVAAIVFRLVYKRWRESIFMIAAVWSQSLIFLATTTPVGRHRPPVQHIDPAPPTSSFPSGHVSAAVAFYCGLALVLTTHVRNRALQVVIWVLAVGAPLVVAFSRLYRGMHFLSDVMWGLLLGAGCVVMAARAILYRREKQRRPQVPELVKRA</sequence>
<dbReference type="InterPro" id="IPR000326">
    <property type="entry name" value="PAP2/HPO"/>
</dbReference>
<proteinExistence type="predicted"/>
<evidence type="ECO:0000313" key="3">
    <source>
        <dbReference type="EMBL" id="GAA3582865.1"/>
    </source>
</evidence>
<dbReference type="CDD" id="cd03392">
    <property type="entry name" value="PAP2_like_2"/>
    <property type="match status" value="1"/>
</dbReference>
<dbReference type="InterPro" id="IPR036938">
    <property type="entry name" value="PAP2/HPO_sf"/>
</dbReference>
<feature type="transmembrane region" description="Helical" evidence="1">
    <location>
        <begin position="12"/>
        <end position="35"/>
    </location>
</feature>
<dbReference type="PANTHER" id="PTHR14969:SF13">
    <property type="entry name" value="AT30094P"/>
    <property type="match status" value="1"/>
</dbReference>
<organism evidence="3 4">
    <name type="scientific">Nonomuraea rosea</name>
    <dbReference type="NCBI Taxonomy" id="638574"/>
    <lineage>
        <taxon>Bacteria</taxon>
        <taxon>Bacillati</taxon>
        <taxon>Actinomycetota</taxon>
        <taxon>Actinomycetes</taxon>
        <taxon>Streptosporangiales</taxon>
        <taxon>Streptosporangiaceae</taxon>
        <taxon>Nonomuraea</taxon>
    </lineage>
</organism>
<keyword evidence="1" id="KW-1133">Transmembrane helix</keyword>
<feature type="transmembrane region" description="Helical" evidence="1">
    <location>
        <begin position="92"/>
        <end position="113"/>
    </location>
</feature>
<dbReference type="Pfam" id="PF01569">
    <property type="entry name" value="PAP2"/>
    <property type="match status" value="1"/>
</dbReference>
<dbReference type="EMBL" id="BAABDQ010000020">
    <property type="protein sequence ID" value="GAA3582865.1"/>
    <property type="molecule type" value="Genomic_DNA"/>
</dbReference>
<dbReference type="SMART" id="SM00014">
    <property type="entry name" value="acidPPc"/>
    <property type="match status" value="1"/>
</dbReference>
<protein>
    <recommendedName>
        <fullName evidence="2">Phosphatidic acid phosphatase type 2/haloperoxidase domain-containing protein</fullName>
    </recommendedName>
</protein>
<dbReference type="Gene3D" id="1.20.144.10">
    <property type="entry name" value="Phosphatidic acid phosphatase type 2/haloperoxidase"/>
    <property type="match status" value="1"/>
</dbReference>
<reference evidence="4" key="1">
    <citation type="journal article" date="2019" name="Int. J. Syst. Evol. Microbiol.">
        <title>The Global Catalogue of Microorganisms (GCM) 10K type strain sequencing project: providing services to taxonomists for standard genome sequencing and annotation.</title>
        <authorList>
            <consortium name="The Broad Institute Genomics Platform"/>
            <consortium name="The Broad Institute Genome Sequencing Center for Infectious Disease"/>
            <person name="Wu L."/>
            <person name="Ma J."/>
        </authorList>
    </citation>
    <scope>NUCLEOTIDE SEQUENCE [LARGE SCALE GENOMIC DNA]</scope>
    <source>
        <strain evidence="4">JCM 17326</strain>
    </source>
</reference>
<comment type="caution">
    <text evidence="3">The sequence shown here is derived from an EMBL/GenBank/DDBJ whole genome shotgun (WGS) entry which is preliminary data.</text>
</comment>
<evidence type="ECO:0000313" key="4">
    <source>
        <dbReference type="Proteomes" id="UP001500630"/>
    </source>
</evidence>
<feature type="transmembrane region" description="Helical" evidence="1">
    <location>
        <begin position="67"/>
        <end position="85"/>
    </location>
</feature>
<name>A0ABP6YI97_9ACTN</name>
<accession>A0ABP6YI97</accession>
<gene>
    <name evidence="3" type="ORF">GCM10022419_075760</name>
</gene>
<feature type="domain" description="Phosphatidic acid phosphatase type 2/haloperoxidase" evidence="2">
    <location>
        <begin position="91"/>
        <end position="204"/>
    </location>
</feature>
<keyword evidence="1" id="KW-0472">Membrane</keyword>
<keyword evidence="1" id="KW-0812">Transmembrane</keyword>
<feature type="transmembrane region" description="Helical" evidence="1">
    <location>
        <begin position="189"/>
        <end position="208"/>
    </location>
</feature>
<feature type="transmembrane region" description="Helical" evidence="1">
    <location>
        <begin position="133"/>
        <end position="151"/>
    </location>
</feature>
<dbReference type="SUPFAM" id="SSF48317">
    <property type="entry name" value="Acid phosphatase/Vanadium-dependent haloperoxidase"/>
    <property type="match status" value="1"/>
</dbReference>
<evidence type="ECO:0000259" key="2">
    <source>
        <dbReference type="SMART" id="SM00014"/>
    </source>
</evidence>